<evidence type="ECO:0000259" key="13">
    <source>
        <dbReference type="SMART" id="SM00822"/>
    </source>
</evidence>
<dbReference type="GO" id="GO:0051287">
    <property type="term" value="F:NAD binding"/>
    <property type="evidence" value="ECO:0007669"/>
    <property type="project" value="UniProtKB-UniRule"/>
</dbReference>
<dbReference type="PRINTS" id="PR00080">
    <property type="entry name" value="SDRFAMILY"/>
</dbReference>
<feature type="binding site" evidence="11">
    <location>
        <position position="89"/>
    </location>
    <ligand>
        <name>NADP(+)</name>
        <dbReference type="ChEBI" id="CHEBI:58349"/>
    </ligand>
</feature>
<keyword evidence="8 12" id="KW-0443">Lipid metabolism</keyword>
<evidence type="ECO:0000256" key="12">
    <source>
        <dbReference type="RuleBase" id="RU366074"/>
    </source>
</evidence>
<evidence type="ECO:0000256" key="8">
    <source>
        <dbReference type="ARBA" id="ARBA00023098"/>
    </source>
</evidence>
<evidence type="ECO:0000256" key="9">
    <source>
        <dbReference type="ARBA" id="ARBA00023160"/>
    </source>
</evidence>
<dbReference type="PROSITE" id="PS00061">
    <property type="entry name" value="ADH_SHORT"/>
    <property type="match status" value="1"/>
</dbReference>
<feature type="binding site" evidence="11">
    <location>
        <begin position="154"/>
        <end position="158"/>
    </location>
    <ligand>
        <name>NADP(+)</name>
        <dbReference type="ChEBI" id="CHEBI:58349"/>
    </ligand>
</feature>
<evidence type="ECO:0000256" key="10">
    <source>
        <dbReference type="PIRSR" id="PIRSR611284-1"/>
    </source>
</evidence>
<reference evidence="14 15" key="1">
    <citation type="submission" date="2018-07" db="EMBL/GenBank/DDBJ databases">
        <title>Halomonas montanilacus sp. nov., isolated from Lake Pengyan on Tibetan Plateau.</title>
        <authorList>
            <person name="Lu H."/>
            <person name="Xing P."/>
            <person name="Wu Q."/>
        </authorList>
    </citation>
    <scope>NUCLEOTIDE SEQUENCE [LARGE SCALE GENOMIC DNA]</scope>
    <source>
        <strain evidence="14 15">PYC7W</strain>
    </source>
</reference>
<comment type="pathway">
    <text evidence="2 12">Lipid metabolism; fatty acid biosynthesis.</text>
</comment>
<keyword evidence="6 11" id="KW-0521">NADP</keyword>
<dbReference type="SMART" id="SM00822">
    <property type="entry name" value="PKS_KR"/>
    <property type="match status" value="1"/>
</dbReference>
<keyword evidence="9 12" id="KW-0275">Fatty acid biosynthesis</keyword>
<feature type="binding site" evidence="11">
    <location>
        <begin position="12"/>
        <end position="15"/>
    </location>
    <ligand>
        <name>NADP(+)</name>
        <dbReference type="ChEBI" id="CHEBI:58349"/>
    </ligand>
</feature>
<dbReference type="NCBIfam" id="NF004197">
    <property type="entry name" value="PRK05653.1-1"/>
    <property type="match status" value="1"/>
</dbReference>
<keyword evidence="7 12" id="KW-0560">Oxidoreductase</keyword>
<keyword evidence="5 12" id="KW-0276">Fatty acid metabolism</keyword>
<dbReference type="Pfam" id="PF13561">
    <property type="entry name" value="adh_short_C2"/>
    <property type="match status" value="1"/>
</dbReference>
<organism evidence="14 15">
    <name type="scientific">Billgrantia montanilacus</name>
    <dbReference type="NCBI Taxonomy" id="2282305"/>
    <lineage>
        <taxon>Bacteria</taxon>
        <taxon>Pseudomonadati</taxon>
        <taxon>Pseudomonadota</taxon>
        <taxon>Gammaproteobacteria</taxon>
        <taxon>Oceanospirillales</taxon>
        <taxon>Halomonadaceae</taxon>
        <taxon>Billgrantia</taxon>
    </lineage>
</organism>
<dbReference type="PANTHER" id="PTHR42879:SF2">
    <property type="entry name" value="3-OXOACYL-[ACYL-CARRIER-PROTEIN] REDUCTASE FABG"/>
    <property type="match status" value="1"/>
</dbReference>
<evidence type="ECO:0000256" key="7">
    <source>
        <dbReference type="ARBA" id="ARBA00023002"/>
    </source>
</evidence>
<keyword evidence="4 12" id="KW-0444">Lipid biosynthesis</keyword>
<keyword evidence="15" id="KW-1185">Reference proteome</keyword>
<comment type="similarity">
    <text evidence="3 12">Belongs to the short-chain dehydrogenases/reductases (SDR) family.</text>
</comment>
<name>A0A368TUM7_9GAMM</name>
<dbReference type="InterPro" id="IPR057326">
    <property type="entry name" value="KR_dom"/>
</dbReference>
<dbReference type="FunFam" id="3.40.50.720:FF:000037">
    <property type="entry name" value="3-oxoacyl-[acyl-carrier-protein] reductase FabG"/>
    <property type="match status" value="1"/>
</dbReference>
<accession>A0A368TUM7</accession>
<dbReference type="OrthoDB" id="9804774at2"/>
<sequence length="247" mass="26079">MTSERRIALVTGASRGIGRAIAHELGRQGRVVIGTATTESGAAKIDEDLRANGIEGAGRALDVTDQASVDALIKSVTDEFGAPTILVNNAGITRDNLLMRMKEDEWDSVLDTNLKSVYRVTKACLRGMTRARFGRIVSISSVVATMGNLGQTNYAAAKAGMEGFTRALAREVASRAITVNAVAPGFIATDMTQSLPEEQHKALLNQIPLSRLGEPAEIAAAVGFLTGESAGYITGETLQVNGGMNMR</sequence>
<proteinExistence type="inferred from homology"/>
<dbReference type="NCBIfam" id="NF009466">
    <property type="entry name" value="PRK12826.1-2"/>
    <property type="match status" value="1"/>
</dbReference>
<feature type="domain" description="Ketoreductase" evidence="13">
    <location>
        <begin position="6"/>
        <end position="185"/>
    </location>
</feature>
<dbReference type="InterPro" id="IPR002347">
    <property type="entry name" value="SDR_fam"/>
</dbReference>
<comment type="catalytic activity">
    <reaction evidence="12">
        <text>a (3R)-hydroxyacyl-[ACP] + NADP(+) = a 3-oxoacyl-[ACP] + NADPH + H(+)</text>
        <dbReference type="Rhea" id="RHEA:17397"/>
        <dbReference type="Rhea" id="RHEA-COMP:9916"/>
        <dbReference type="Rhea" id="RHEA-COMP:9945"/>
        <dbReference type="ChEBI" id="CHEBI:15378"/>
        <dbReference type="ChEBI" id="CHEBI:57783"/>
        <dbReference type="ChEBI" id="CHEBI:58349"/>
        <dbReference type="ChEBI" id="CHEBI:78776"/>
        <dbReference type="ChEBI" id="CHEBI:78827"/>
        <dbReference type="EC" id="1.1.1.100"/>
    </reaction>
</comment>
<dbReference type="Gene3D" id="3.40.50.720">
    <property type="entry name" value="NAD(P)-binding Rossmann-like Domain"/>
    <property type="match status" value="1"/>
</dbReference>
<dbReference type="InterPro" id="IPR011284">
    <property type="entry name" value="3oxo_ACP_reduc"/>
</dbReference>
<feature type="active site" description="Proton acceptor" evidence="10">
    <location>
        <position position="154"/>
    </location>
</feature>
<dbReference type="PANTHER" id="PTHR42879">
    <property type="entry name" value="3-OXOACYL-(ACYL-CARRIER-PROTEIN) REDUCTASE"/>
    <property type="match status" value="1"/>
</dbReference>
<evidence type="ECO:0000256" key="2">
    <source>
        <dbReference type="ARBA" id="ARBA00005194"/>
    </source>
</evidence>
<dbReference type="NCBIfam" id="NF009464">
    <property type="entry name" value="PRK12824.1"/>
    <property type="match status" value="1"/>
</dbReference>
<dbReference type="InterPro" id="IPR020904">
    <property type="entry name" value="Sc_DH/Rdtase_CS"/>
</dbReference>
<dbReference type="UniPathway" id="UPA00094"/>
<comment type="function">
    <text evidence="1 12">Catalyzes the NADPH-dependent reduction of beta-ketoacyl-ACP substrates to beta-hydroxyacyl-ACP products, the first reductive step in the elongation cycle of fatty acid biosynthesis.</text>
</comment>
<dbReference type="RefSeq" id="WP_114479930.1">
    <property type="nucleotide sequence ID" value="NZ_QPII01000013.1"/>
</dbReference>
<evidence type="ECO:0000256" key="6">
    <source>
        <dbReference type="ARBA" id="ARBA00022857"/>
    </source>
</evidence>
<dbReference type="CDD" id="cd05333">
    <property type="entry name" value="BKR_SDR_c"/>
    <property type="match status" value="1"/>
</dbReference>
<protein>
    <recommendedName>
        <fullName evidence="12">3-oxoacyl-[acyl-carrier-protein] reductase</fullName>
        <ecNumber evidence="12">1.1.1.100</ecNumber>
    </recommendedName>
</protein>
<dbReference type="GO" id="GO:0030497">
    <property type="term" value="P:fatty acid elongation"/>
    <property type="evidence" value="ECO:0007669"/>
    <property type="project" value="UniProtKB-ARBA"/>
</dbReference>
<evidence type="ECO:0000256" key="1">
    <source>
        <dbReference type="ARBA" id="ARBA00002607"/>
    </source>
</evidence>
<evidence type="ECO:0000313" key="14">
    <source>
        <dbReference type="EMBL" id="RCV87752.1"/>
    </source>
</evidence>
<evidence type="ECO:0000256" key="4">
    <source>
        <dbReference type="ARBA" id="ARBA00022516"/>
    </source>
</evidence>
<evidence type="ECO:0000256" key="11">
    <source>
        <dbReference type="PIRSR" id="PIRSR611284-2"/>
    </source>
</evidence>
<evidence type="ECO:0000256" key="3">
    <source>
        <dbReference type="ARBA" id="ARBA00006484"/>
    </source>
</evidence>
<dbReference type="InterPro" id="IPR050259">
    <property type="entry name" value="SDR"/>
</dbReference>
<dbReference type="Proteomes" id="UP000252405">
    <property type="component" value="Unassembled WGS sequence"/>
</dbReference>
<dbReference type="SUPFAM" id="SSF51735">
    <property type="entry name" value="NAD(P)-binding Rossmann-fold domains"/>
    <property type="match status" value="1"/>
</dbReference>
<comment type="caution">
    <text evidence="14">The sequence shown here is derived from an EMBL/GenBank/DDBJ whole genome shotgun (WGS) entry which is preliminary data.</text>
</comment>
<feature type="binding site" evidence="11">
    <location>
        <position position="37"/>
    </location>
    <ligand>
        <name>NADP(+)</name>
        <dbReference type="ChEBI" id="CHEBI:58349"/>
    </ligand>
</feature>
<dbReference type="GO" id="GO:0004316">
    <property type="term" value="F:3-oxoacyl-[acyl-carrier-protein] reductase (NADPH) activity"/>
    <property type="evidence" value="ECO:0007669"/>
    <property type="project" value="UniProtKB-UniRule"/>
</dbReference>
<dbReference type="PRINTS" id="PR00081">
    <property type="entry name" value="GDHRDH"/>
</dbReference>
<evidence type="ECO:0000313" key="15">
    <source>
        <dbReference type="Proteomes" id="UP000252405"/>
    </source>
</evidence>
<dbReference type="EC" id="1.1.1.100" evidence="12"/>
<dbReference type="AlphaFoldDB" id="A0A368TUM7"/>
<dbReference type="NCBIfam" id="TIGR01830">
    <property type="entry name" value="3oxo_ACP_reduc"/>
    <property type="match status" value="1"/>
</dbReference>
<dbReference type="EMBL" id="QPII01000013">
    <property type="protein sequence ID" value="RCV87752.1"/>
    <property type="molecule type" value="Genomic_DNA"/>
</dbReference>
<evidence type="ECO:0000256" key="5">
    <source>
        <dbReference type="ARBA" id="ARBA00022832"/>
    </source>
</evidence>
<comment type="subunit">
    <text evidence="12">Homotetramer.</text>
</comment>
<gene>
    <name evidence="14" type="ORF">DU505_15655</name>
</gene>
<dbReference type="InterPro" id="IPR036291">
    <property type="entry name" value="NAD(P)-bd_dom_sf"/>
</dbReference>
<feature type="binding site" evidence="11">
    <location>
        <position position="187"/>
    </location>
    <ligand>
        <name>NADP(+)</name>
        <dbReference type="ChEBI" id="CHEBI:58349"/>
    </ligand>
</feature>